<proteinExistence type="predicted"/>
<dbReference type="InterPro" id="IPR000182">
    <property type="entry name" value="GNAT_dom"/>
</dbReference>
<accession>A0A8J7HBX9</accession>
<protein>
    <submittedName>
        <fullName evidence="2">GNAT family N-acetyltransferase</fullName>
    </submittedName>
</protein>
<evidence type="ECO:0000259" key="1">
    <source>
        <dbReference type="PROSITE" id="PS51186"/>
    </source>
</evidence>
<name>A0A8J7HBX9_9FIRM</name>
<dbReference type="Gene3D" id="3.40.630.30">
    <property type="match status" value="1"/>
</dbReference>
<dbReference type="PROSITE" id="PS51186">
    <property type="entry name" value="GNAT"/>
    <property type="match status" value="1"/>
</dbReference>
<dbReference type="PANTHER" id="PTHR31143">
    <property type="match status" value="1"/>
</dbReference>
<dbReference type="SUPFAM" id="SSF55729">
    <property type="entry name" value="Acyl-CoA N-acyltransferases (Nat)"/>
    <property type="match status" value="1"/>
</dbReference>
<dbReference type="Pfam" id="PF12746">
    <property type="entry name" value="GNAT_acetyltran"/>
    <property type="match status" value="1"/>
</dbReference>
<keyword evidence="3" id="KW-1185">Reference proteome</keyword>
<dbReference type="AlphaFoldDB" id="A0A8J7HBX9"/>
<dbReference type="InterPro" id="IPR016181">
    <property type="entry name" value="Acyl_CoA_acyltransferase"/>
</dbReference>
<dbReference type="RefSeq" id="WP_197659972.1">
    <property type="nucleotide sequence ID" value="NZ_JAEAGR010000002.1"/>
</dbReference>
<gene>
    <name evidence="2" type="ORF">I5677_02375</name>
</gene>
<evidence type="ECO:0000313" key="2">
    <source>
        <dbReference type="EMBL" id="MBH1939739.1"/>
    </source>
</evidence>
<dbReference type="Proteomes" id="UP000623269">
    <property type="component" value="Unassembled WGS sequence"/>
</dbReference>
<organism evidence="2 3">
    <name type="scientific">Mobilitalea sibirica</name>
    <dbReference type="NCBI Taxonomy" id="1462919"/>
    <lineage>
        <taxon>Bacteria</taxon>
        <taxon>Bacillati</taxon>
        <taxon>Bacillota</taxon>
        <taxon>Clostridia</taxon>
        <taxon>Lachnospirales</taxon>
        <taxon>Lachnospiraceae</taxon>
        <taxon>Mobilitalea</taxon>
    </lineage>
</organism>
<evidence type="ECO:0000313" key="3">
    <source>
        <dbReference type="Proteomes" id="UP000623269"/>
    </source>
</evidence>
<dbReference type="InterPro" id="IPR027365">
    <property type="entry name" value="GNAT_acetyltra_YdfB-like"/>
</dbReference>
<dbReference type="PANTHER" id="PTHR31143:SF2">
    <property type="entry name" value="FR47-LIKE DOMAIN-CONTAINING PROTEIN-RELATED"/>
    <property type="match status" value="1"/>
</dbReference>
<comment type="caution">
    <text evidence="2">The sequence shown here is derived from an EMBL/GenBank/DDBJ whole genome shotgun (WGS) entry which is preliminary data.</text>
</comment>
<dbReference type="EMBL" id="JAEAGR010000002">
    <property type="protein sequence ID" value="MBH1939739.1"/>
    <property type="molecule type" value="Genomic_DNA"/>
</dbReference>
<sequence length="273" mass="32086">MIYELNELEFYRIKPMLIGSTVNLEIKAVANKFNPGWIFVDNYENPKSALVWSKGIEGFYFLGQETNIEFTECIDKYITEVIINRAKKVGLDRFEFSGTGVEWDQTLEKIFSNKELYKSKQFVYKYNNTEKTLIRKKDLPDGIEVKKVDKELLNSNVTNIDFVKSAILEWWNNVEDYINKGIGFCTIFDNNIVSSCISSFVTEESMESHIVTVEKYRKRGFAKIAVEEFLRYCIKYNYEPYWDCMESNAGSRALAESLGYYKDYEYKLYSFKI</sequence>
<reference evidence="2" key="1">
    <citation type="submission" date="2020-12" db="EMBL/GenBank/DDBJ databases">
        <title>M. sibirica DSM 26468T genome.</title>
        <authorList>
            <person name="Thieme N."/>
            <person name="Rettenmaier R."/>
            <person name="Zverlov V."/>
            <person name="Liebl W."/>
        </authorList>
    </citation>
    <scope>NUCLEOTIDE SEQUENCE</scope>
    <source>
        <strain evidence="2">DSM 26468</strain>
    </source>
</reference>
<dbReference type="GO" id="GO:0016747">
    <property type="term" value="F:acyltransferase activity, transferring groups other than amino-acyl groups"/>
    <property type="evidence" value="ECO:0007669"/>
    <property type="project" value="InterPro"/>
</dbReference>
<feature type="domain" description="N-acetyltransferase" evidence="1">
    <location>
        <begin position="132"/>
        <end position="273"/>
    </location>
</feature>